<evidence type="ECO:0000256" key="4">
    <source>
        <dbReference type="ARBA" id="ARBA00023004"/>
    </source>
</evidence>
<dbReference type="PANTHER" id="PTHR23426">
    <property type="entry name" value="FERREDOXIN/ADRENODOXIN"/>
    <property type="match status" value="1"/>
</dbReference>
<dbReference type="GO" id="GO:0009055">
    <property type="term" value="F:electron transfer activity"/>
    <property type="evidence" value="ECO:0007669"/>
    <property type="project" value="TreeGrafter"/>
</dbReference>
<dbReference type="GO" id="GO:0005829">
    <property type="term" value="C:cytosol"/>
    <property type="evidence" value="ECO:0007669"/>
    <property type="project" value="TreeGrafter"/>
</dbReference>
<dbReference type="GO" id="GO:0051537">
    <property type="term" value="F:2 iron, 2 sulfur cluster binding"/>
    <property type="evidence" value="ECO:0007669"/>
    <property type="project" value="UniProtKB-KW"/>
</dbReference>
<evidence type="ECO:0000256" key="6">
    <source>
        <dbReference type="ARBA" id="ARBA00034078"/>
    </source>
</evidence>
<keyword evidence="9" id="KW-1185">Reference proteome</keyword>
<dbReference type="RefSeq" id="WP_072897625.1">
    <property type="nucleotide sequence ID" value="NZ_FQWZ01000005.1"/>
</dbReference>
<dbReference type="InterPro" id="IPR012675">
    <property type="entry name" value="Beta-grasp_dom_sf"/>
</dbReference>
<protein>
    <submittedName>
        <fullName evidence="8">Ferredoxin, 2Fe-2S</fullName>
    </submittedName>
</protein>
<evidence type="ECO:0000313" key="9">
    <source>
        <dbReference type="Proteomes" id="UP000199758"/>
    </source>
</evidence>
<keyword evidence="5" id="KW-0411">Iron-sulfur</keyword>
<accession>A0A1M5PS88</accession>
<proteinExistence type="inferred from homology"/>
<dbReference type="Proteomes" id="UP000199758">
    <property type="component" value="Unassembled WGS sequence"/>
</dbReference>
<gene>
    <name evidence="8" type="ORF">SAMN04488068_2256</name>
</gene>
<name>A0A1M5PS88_9GAMM</name>
<dbReference type="CDD" id="cd00207">
    <property type="entry name" value="fer2"/>
    <property type="match status" value="1"/>
</dbReference>
<dbReference type="InterPro" id="IPR001041">
    <property type="entry name" value="2Fe-2S_ferredoxin-type"/>
</dbReference>
<reference evidence="8 9" key="1">
    <citation type="submission" date="2016-11" db="EMBL/GenBank/DDBJ databases">
        <authorList>
            <person name="Jaros S."/>
            <person name="Januszkiewicz K."/>
            <person name="Wedrychowicz H."/>
        </authorList>
    </citation>
    <scope>NUCLEOTIDE SEQUENCE [LARGE SCALE GENOMIC DNA]</scope>
    <source>
        <strain evidence="8 9">CGMCC 1.7049</strain>
    </source>
</reference>
<dbReference type="EMBL" id="FQWZ01000005">
    <property type="protein sequence ID" value="SHH04133.1"/>
    <property type="molecule type" value="Genomic_DNA"/>
</dbReference>
<evidence type="ECO:0000256" key="1">
    <source>
        <dbReference type="ARBA" id="ARBA00010914"/>
    </source>
</evidence>
<dbReference type="SUPFAM" id="SSF54292">
    <property type="entry name" value="2Fe-2S ferredoxin-like"/>
    <property type="match status" value="1"/>
</dbReference>
<dbReference type="InterPro" id="IPR036010">
    <property type="entry name" value="2Fe-2S_ferredoxin-like_sf"/>
</dbReference>
<organism evidence="8 9">
    <name type="scientific">Hydrocarboniphaga daqingensis</name>
    <dbReference type="NCBI Taxonomy" id="490188"/>
    <lineage>
        <taxon>Bacteria</taxon>
        <taxon>Pseudomonadati</taxon>
        <taxon>Pseudomonadota</taxon>
        <taxon>Gammaproteobacteria</taxon>
        <taxon>Nevskiales</taxon>
        <taxon>Nevskiaceae</taxon>
        <taxon>Hydrocarboniphaga</taxon>
    </lineage>
</organism>
<evidence type="ECO:0000259" key="7">
    <source>
        <dbReference type="PROSITE" id="PS51085"/>
    </source>
</evidence>
<dbReference type="STRING" id="490188.SAMN04488068_2256"/>
<feature type="domain" description="2Fe-2S ferredoxin-type" evidence="7">
    <location>
        <begin position="2"/>
        <end position="105"/>
    </location>
</feature>
<sequence>MVAITYVTHDGQRYCVDVSAGMNLMEGATLNMVPGVDGQCGGICSCATCHCYVPASWQSRAGLAADGERQMLEHAKHRRDDSRLGCQVVITDALDGIEIHLPPEQGGIGD</sequence>
<keyword evidence="3" id="KW-0479">Metal-binding</keyword>
<dbReference type="OrthoDB" id="9799640at2"/>
<comment type="cofactor">
    <cofactor evidence="6">
        <name>[2Fe-2S] cluster</name>
        <dbReference type="ChEBI" id="CHEBI:190135"/>
    </cofactor>
</comment>
<dbReference type="PROSITE" id="PS51085">
    <property type="entry name" value="2FE2S_FER_2"/>
    <property type="match status" value="1"/>
</dbReference>
<dbReference type="GO" id="GO:0140647">
    <property type="term" value="P:P450-containing electron transport chain"/>
    <property type="evidence" value="ECO:0007669"/>
    <property type="project" value="InterPro"/>
</dbReference>
<evidence type="ECO:0000256" key="2">
    <source>
        <dbReference type="ARBA" id="ARBA00022714"/>
    </source>
</evidence>
<evidence type="ECO:0000313" key="8">
    <source>
        <dbReference type="EMBL" id="SHH04133.1"/>
    </source>
</evidence>
<dbReference type="PANTHER" id="PTHR23426:SF65">
    <property type="entry name" value="FERREDOXIN-2, MITOCHONDRIAL"/>
    <property type="match status" value="1"/>
</dbReference>
<evidence type="ECO:0000256" key="5">
    <source>
        <dbReference type="ARBA" id="ARBA00023014"/>
    </source>
</evidence>
<dbReference type="AlphaFoldDB" id="A0A1M5PS88"/>
<keyword evidence="2" id="KW-0001">2Fe-2S</keyword>
<dbReference type="GO" id="GO:0046872">
    <property type="term" value="F:metal ion binding"/>
    <property type="evidence" value="ECO:0007669"/>
    <property type="project" value="UniProtKB-KW"/>
</dbReference>
<dbReference type="Pfam" id="PF00111">
    <property type="entry name" value="Fer2"/>
    <property type="match status" value="1"/>
</dbReference>
<keyword evidence="4" id="KW-0408">Iron</keyword>
<dbReference type="Gene3D" id="3.10.20.30">
    <property type="match status" value="1"/>
</dbReference>
<dbReference type="InterPro" id="IPR001055">
    <property type="entry name" value="Adrenodoxin-like"/>
</dbReference>
<evidence type="ECO:0000256" key="3">
    <source>
        <dbReference type="ARBA" id="ARBA00022723"/>
    </source>
</evidence>
<dbReference type="PRINTS" id="PR00355">
    <property type="entry name" value="ADRENODOXIN"/>
</dbReference>
<comment type="similarity">
    <text evidence="1">Belongs to the adrenodoxin/putidaredoxin family.</text>
</comment>